<feature type="transmembrane region" description="Helical" evidence="10">
    <location>
        <begin position="360"/>
        <end position="381"/>
    </location>
</feature>
<dbReference type="InterPro" id="IPR002208">
    <property type="entry name" value="SecY/SEC61-alpha"/>
</dbReference>
<dbReference type="EMBL" id="DSUT01000183">
    <property type="protein sequence ID" value="HGK28989.1"/>
    <property type="molecule type" value="Genomic_DNA"/>
</dbReference>
<feature type="transmembrane region" description="Helical" evidence="10">
    <location>
        <begin position="387"/>
        <end position="407"/>
    </location>
</feature>
<dbReference type="Gene3D" id="1.10.3370.10">
    <property type="entry name" value="SecY subunit domain"/>
    <property type="match status" value="1"/>
</dbReference>
<evidence type="ECO:0000256" key="3">
    <source>
        <dbReference type="ARBA" id="ARBA00022448"/>
    </source>
</evidence>
<reference evidence="12" key="1">
    <citation type="journal article" date="2020" name="mSystems">
        <title>Genome- and Community-Level Interaction Insights into Carbon Utilization and Element Cycling Functions of Hydrothermarchaeota in Hydrothermal Sediment.</title>
        <authorList>
            <person name="Zhou Z."/>
            <person name="Liu Y."/>
            <person name="Xu W."/>
            <person name="Pan J."/>
            <person name="Luo Z.H."/>
            <person name="Li M."/>
        </authorList>
    </citation>
    <scope>NUCLEOTIDE SEQUENCE [LARGE SCALE GENOMIC DNA]</scope>
    <source>
        <strain evidence="12">SpSt-488</strain>
    </source>
</reference>
<dbReference type="GO" id="GO:0065002">
    <property type="term" value="P:intracellular protein transmembrane transport"/>
    <property type="evidence" value="ECO:0007669"/>
    <property type="project" value="UniProtKB-UniRule"/>
</dbReference>
<evidence type="ECO:0000313" key="12">
    <source>
        <dbReference type="EMBL" id="HGK28989.1"/>
    </source>
</evidence>
<evidence type="ECO:0000256" key="7">
    <source>
        <dbReference type="ARBA" id="ARBA00023010"/>
    </source>
</evidence>
<sequence>MTGSIPNVFKIPDLRRKIIFTLAMVVVYRLGSHIPVPGINAQALGWLLGEMRGTVFGLYDIFVGGALSRASVFALGIMPYISASIVFQLLGSVFPFLERLQRDEEGRKKINQYTRYATVALAVVQSTSIAVYLEMQQPTQFGSIVLNPGLFFRIMTIFTLTAGTIFVMWLGEQITDRGIGNGISFLILIGCLDSTPTDLARTFQQARIGSWLWVLVVAALVFVVYAGVVMMTMAVRKIPVQYPKRIVGRRMYGGQSTHIPLRVVTAGVIPIIFAQSLIVLPSTLVAFLKVPFLQSLQAYLAPGGWLYNVLFAALIVFFTYFYTSIVFNPRDLADNMQRYGGFIPGIRPGEKTAAYIDRSLTLLTLPGSLFLVVMALLPWLMMGAFRVPFYFGGTTLMIIVGVALDTLQQIEAHLVMRHYEGLIKGGKFQGRRFG</sequence>
<accession>A0A7C4CES9</accession>
<keyword evidence="4 10" id="KW-0812">Transmembrane</keyword>
<feature type="transmembrane region" description="Helical" evidence="10">
    <location>
        <begin position="305"/>
        <end position="327"/>
    </location>
</feature>
<dbReference type="PROSITE" id="PS00755">
    <property type="entry name" value="SECY_1"/>
    <property type="match status" value="1"/>
</dbReference>
<dbReference type="Pfam" id="PF00344">
    <property type="entry name" value="SecY"/>
    <property type="match status" value="1"/>
</dbReference>
<dbReference type="PANTHER" id="PTHR10906">
    <property type="entry name" value="SECY/SEC61-ALPHA FAMILY MEMBER"/>
    <property type="match status" value="1"/>
</dbReference>
<evidence type="ECO:0000256" key="11">
    <source>
        <dbReference type="RuleBase" id="RU004349"/>
    </source>
</evidence>
<evidence type="ECO:0000256" key="2">
    <source>
        <dbReference type="ARBA" id="ARBA00005751"/>
    </source>
</evidence>
<organism evidence="12">
    <name type="scientific">candidate division WOR-3 bacterium</name>
    <dbReference type="NCBI Taxonomy" id="2052148"/>
    <lineage>
        <taxon>Bacteria</taxon>
        <taxon>Bacteria division WOR-3</taxon>
    </lineage>
</organism>
<evidence type="ECO:0000256" key="5">
    <source>
        <dbReference type="ARBA" id="ARBA00022927"/>
    </source>
</evidence>
<dbReference type="NCBIfam" id="TIGR00967">
    <property type="entry name" value="3a0501s007"/>
    <property type="match status" value="1"/>
</dbReference>
<dbReference type="GO" id="GO:0006605">
    <property type="term" value="P:protein targeting"/>
    <property type="evidence" value="ECO:0007669"/>
    <property type="project" value="UniProtKB-UniRule"/>
</dbReference>
<proteinExistence type="inferred from homology"/>
<dbReference type="FunFam" id="1.10.3370.10:FF:000001">
    <property type="entry name" value="Preprotein translocase subunit SecY"/>
    <property type="match status" value="1"/>
</dbReference>
<dbReference type="SUPFAM" id="SSF103491">
    <property type="entry name" value="Preprotein translocase SecY subunit"/>
    <property type="match status" value="1"/>
</dbReference>
<comment type="similarity">
    <text evidence="2 10 11">Belongs to the SecY/SEC61-alpha family.</text>
</comment>
<keyword evidence="5 10" id="KW-0653">Protein transport</keyword>
<name>A0A7C4CES9_UNCW3</name>
<dbReference type="PRINTS" id="PR00303">
    <property type="entry name" value="SECYTRNLCASE"/>
</dbReference>
<comment type="subunit">
    <text evidence="10">Component of the Sec protein translocase complex. Heterotrimer consisting of SecY, SecE and SecG subunits. The heterotrimers can form oligomers, although 1 heterotrimer is thought to be able to translocate proteins. Interacts with the ribosome. Interacts with SecDF, and other proteins may be involved. Interacts with SecA.</text>
</comment>
<evidence type="ECO:0000256" key="4">
    <source>
        <dbReference type="ARBA" id="ARBA00022692"/>
    </source>
</evidence>
<gene>
    <name evidence="10 12" type="primary">secY</name>
    <name evidence="12" type="ORF">ENS41_08620</name>
</gene>
<evidence type="ECO:0000256" key="6">
    <source>
        <dbReference type="ARBA" id="ARBA00022989"/>
    </source>
</evidence>
<keyword evidence="7 10" id="KW-0811">Translocation</keyword>
<dbReference type="GO" id="GO:0005886">
    <property type="term" value="C:plasma membrane"/>
    <property type="evidence" value="ECO:0007669"/>
    <property type="project" value="UniProtKB-SubCell"/>
</dbReference>
<evidence type="ECO:0000256" key="10">
    <source>
        <dbReference type="HAMAP-Rule" id="MF_01465"/>
    </source>
</evidence>
<feature type="transmembrane region" description="Helical" evidence="10">
    <location>
        <begin position="18"/>
        <end position="36"/>
    </location>
</feature>
<feature type="transmembrane region" description="Helical" evidence="10">
    <location>
        <begin position="178"/>
        <end position="196"/>
    </location>
</feature>
<dbReference type="InterPro" id="IPR023201">
    <property type="entry name" value="SecY_dom_sf"/>
</dbReference>
<comment type="subcellular location">
    <subcellularLocation>
        <location evidence="10">Cell membrane</location>
        <topology evidence="10">Multi-pass membrane protein</topology>
    </subcellularLocation>
    <subcellularLocation>
        <location evidence="1">Membrane</location>
        <topology evidence="1">Multi-pass membrane protein</topology>
    </subcellularLocation>
</comment>
<feature type="transmembrane region" description="Helical" evidence="10">
    <location>
        <begin position="117"/>
        <end position="135"/>
    </location>
</feature>
<comment type="caution">
    <text evidence="12">The sequence shown here is derived from an EMBL/GenBank/DDBJ whole genome shotgun (WGS) entry which is preliminary data.</text>
</comment>
<dbReference type="PIRSF" id="PIRSF004557">
    <property type="entry name" value="SecY"/>
    <property type="match status" value="1"/>
</dbReference>
<keyword evidence="6 10" id="KW-1133">Transmembrane helix</keyword>
<keyword evidence="10" id="KW-1003">Cell membrane</keyword>
<feature type="transmembrane region" description="Helical" evidence="10">
    <location>
        <begin position="208"/>
        <end position="235"/>
    </location>
</feature>
<evidence type="ECO:0000256" key="8">
    <source>
        <dbReference type="ARBA" id="ARBA00023136"/>
    </source>
</evidence>
<feature type="transmembrane region" description="Helical" evidence="10">
    <location>
        <begin position="150"/>
        <end position="171"/>
    </location>
</feature>
<dbReference type="InterPro" id="IPR026593">
    <property type="entry name" value="SecY"/>
</dbReference>
<keyword evidence="8 10" id="KW-0472">Membrane</keyword>
<dbReference type="GO" id="GO:0043952">
    <property type="term" value="P:protein transport by the Sec complex"/>
    <property type="evidence" value="ECO:0007669"/>
    <property type="project" value="UniProtKB-UniRule"/>
</dbReference>
<evidence type="ECO:0000256" key="9">
    <source>
        <dbReference type="ARBA" id="ARBA00039733"/>
    </source>
</evidence>
<keyword evidence="3 10" id="KW-0813">Transport</keyword>
<protein>
    <recommendedName>
        <fullName evidence="9 10">Protein translocase subunit SecY</fullName>
    </recommendedName>
</protein>
<comment type="function">
    <text evidence="10">The central subunit of the protein translocation channel SecYEG. Consists of two halves formed by TMs 1-5 and 6-10. These two domains form a lateral gate at the front which open onto the bilayer between TMs 2 and 7, and are clamped together by SecE at the back. The channel is closed by both a pore ring composed of hydrophobic SecY resides and a short helix (helix 2A) on the extracellular side of the membrane which forms a plug. The plug probably moves laterally to allow the channel to open. The ring and the pore may move independently.</text>
</comment>
<dbReference type="InterPro" id="IPR030659">
    <property type="entry name" value="SecY_CS"/>
</dbReference>
<evidence type="ECO:0000256" key="1">
    <source>
        <dbReference type="ARBA" id="ARBA00004141"/>
    </source>
</evidence>
<dbReference type="HAMAP" id="MF_01465">
    <property type="entry name" value="SecY"/>
    <property type="match status" value="1"/>
</dbReference>
<dbReference type="AlphaFoldDB" id="A0A7C4CES9"/>
<feature type="transmembrane region" description="Helical" evidence="10">
    <location>
        <begin position="259"/>
        <end position="285"/>
    </location>
</feature>
<feature type="transmembrane region" description="Helical" evidence="10">
    <location>
        <begin position="77"/>
        <end position="97"/>
    </location>
</feature>